<sequence length="114" mass="13177">MNDLNRFNVGWNVKIKAPREEGDAPFIYLPVKVAFNDRGPQVYVESGASHRKLYEDTVSMLDDIDIASVSLDIRPYDSEVNGQYYRTAYLQSMKVVQNIDRFAAEYAEEEYPEE</sequence>
<evidence type="ECO:0000259" key="1">
    <source>
        <dbReference type="Pfam" id="PF24083"/>
    </source>
</evidence>
<accession>A0A414P7U6</accession>
<dbReference type="Pfam" id="PF24083">
    <property type="entry name" value="Phage_ssDNA_bind"/>
    <property type="match status" value="1"/>
</dbReference>
<dbReference type="InterPro" id="IPR057581">
    <property type="entry name" value="Phage_ssDNA_bind"/>
</dbReference>
<feature type="domain" description="Putative phage ssDNA-binding" evidence="1">
    <location>
        <begin position="8"/>
        <end position="108"/>
    </location>
</feature>
<dbReference type="Proteomes" id="UP000284902">
    <property type="component" value="Unassembled WGS sequence"/>
</dbReference>
<name>A0A414P7U6_9FIRM</name>
<gene>
    <name evidence="2" type="ORF">DW672_03400</name>
</gene>
<dbReference type="AlphaFoldDB" id="A0A414P7U6"/>
<evidence type="ECO:0000313" key="3">
    <source>
        <dbReference type="Proteomes" id="UP000284902"/>
    </source>
</evidence>
<protein>
    <recommendedName>
        <fullName evidence="1">Putative phage ssDNA-binding domain-containing protein</fullName>
    </recommendedName>
</protein>
<dbReference type="EMBL" id="QRHG01000006">
    <property type="protein sequence ID" value="RHF62299.1"/>
    <property type="molecule type" value="Genomic_DNA"/>
</dbReference>
<proteinExistence type="predicted"/>
<organism evidence="2 3">
    <name type="scientific">[Ruminococcus] lactaris</name>
    <dbReference type="NCBI Taxonomy" id="46228"/>
    <lineage>
        <taxon>Bacteria</taxon>
        <taxon>Bacillati</taxon>
        <taxon>Bacillota</taxon>
        <taxon>Clostridia</taxon>
        <taxon>Lachnospirales</taxon>
        <taxon>Lachnospiraceae</taxon>
        <taxon>Mediterraneibacter</taxon>
    </lineage>
</organism>
<reference evidence="2 3" key="1">
    <citation type="submission" date="2018-08" db="EMBL/GenBank/DDBJ databases">
        <title>A genome reference for cultivated species of the human gut microbiota.</title>
        <authorList>
            <person name="Zou Y."/>
            <person name="Xue W."/>
            <person name="Luo G."/>
        </authorList>
    </citation>
    <scope>NUCLEOTIDE SEQUENCE [LARGE SCALE GENOMIC DNA]</scope>
    <source>
        <strain evidence="2 3">AM25-1LB</strain>
    </source>
</reference>
<evidence type="ECO:0000313" key="2">
    <source>
        <dbReference type="EMBL" id="RHF62299.1"/>
    </source>
</evidence>
<dbReference type="RefSeq" id="WP_118212549.1">
    <property type="nucleotide sequence ID" value="NZ_JAQEAN010000008.1"/>
</dbReference>
<comment type="caution">
    <text evidence="2">The sequence shown here is derived from an EMBL/GenBank/DDBJ whole genome shotgun (WGS) entry which is preliminary data.</text>
</comment>